<protein>
    <submittedName>
        <fullName evidence="1">Uncharacterized protein</fullName>
    </submittedName>
</protein>
<reference evidence="1 2" key="1">
    <citation type="submission" date="2017-06" db="EMBL/GenBank/DDBJ databases">
        <title>Description of Rhodopirellula bahusiensis sp. nov.</title>
        <authorList>
            <person name="Kizina J."/>
            <person name="Harder J."/>
        </authorList>
    </citation>
    <scope>NUCLEOTIDE SEQUENCE [LARGE SCALE GENOMIC DNA]</scope>
    <source>
        <strain evidence="1 2">SWK21</strain>
    </source>
</reference>
<dbReference type="OrthoDB" id="9974615at2"/>
<comment type="caution">
    <text evidence="1">The sequence shown here is derived from an EMBL/GenBank/DDBJ whole genome shotgun (WGS) entry which is preliminary data.</text>
</comment>
<gene>
    <name evidence="1" type="ORF">CEE69_13295</name>
</gene>
<evidence type="ECO:0000313" key="2">
    <source>
        <dbReference type="Proteomes" id="UP000225740"/>
    </source>
</evidence>
<accession>A0A2G1W750</accession>
<dbReference type="AlphaFoldDB" id="A0A2G1W750"/>
<evidence type="ECO:0000313" key="1">
    <source>
        <dbReference type="EMBL" id="PHQ34836.1"/>
    </source>
</evidence>
<dbReference type="EMBL" id="NIZW01000009">
    <property type="protein sequence ID" value="PHQ34836.1"/>
    <property type="molecule type" value="Genomic_DNA"/>
</dbReference>
<dbReference type="RefSeq" id="WP_099261139.1">
    <property type="nucleotide sequence ID" value="NZ_NIZW01000009.1"/>
</dbReference>
<dbReference type="Proteomes" id="UP000225740">
    <property type="component" value="Unassembled WGS sequence"/>
</dbReference>
<proteinExistence type="predicted"/>
<name>A0A2G1W750_9BACT</name>
<dbReference type="GeneID" id="90609083"/>
<organism evidence="1 2">
    <name type="scientific">Rhodopirellula bahusiensis</name>
    <dbReference type="NCBI Taxonomy" id="2014065"/>
    <lineage>
        <taxon>Bacteria</taxon>
        <taxon>Pseudomonadati</taxon>
        <taxon>Planctomycetota</taxon>
        <taxon>Planctomycetia</taxon>
        <taxon>Pirellulales</taxon>
        <taxon>Pirellulaceae</taxon>
        <taxon>Rhodopirellula</taxon>
    </lineage>
</organism>
<sequence>MGHSKLELVLGSKQVLARSKLELGQVRSKVLELGQVRSKRLVLELARSKLELGLVRSKLVLVLRSKLELVRSSFSF</sequence>
<keyword evidence="2" id="KW-1185">Reference proteome</keyword>